<protein>
    <submittedName>
        <fullName evidence="1">Uncharacterized protein</fullName>
    </submittedName>
</protein>
<organism evidence="1 2">
    <name type="scientific">Dyadobacter fanqingshengii</name>
    <dbReference type="NCBI Taxonomy" id="2906443"/>
    <lineage>
        <taxon>Bacteria</taxon>
        <taxon>Pseudomonadati</taxon>
        <taxon>Bacteroidota</taxon>
        <taxon>Cytophagia</taxon>
        <taxon>Cytophagales</taxon>
        <taxon>Spirosomataceae</taxon>
        <taxon>Dyadobacter</taxon>
    </lineage>
</organism>
<dbReference type="RefSeq" id="WP_234615839.1">
    <property type="nucleotide sequence ID" value="NZ_CP098806.1"/>
</dbReference>
<name>A0A9X1PGS0_9BACT</name>
<sequence length="170" mass="19349">MKAHNGMRPQDIIILFKILLAENESWQYRDLSTSLLISVSEIAESLNRSHLAGLIDVTKKKVHRLSIMEFIKYGLHYVFPQRPGAIVTGIATAHSHPFYQNHFESETNYVWEHENGNMRGQSVQPLYKGLANAALQDEELYKMSAGIDIIRVGKAREKKFAIAELEKAIL</sequence>
<evidence type="ECO:0000313" key="2">
    <source>
        <dbReference type="Proteomes" id="UP001139700"/>
    </source>
</evidence>
<comment type="caution">
    <text evidence="1">The sequence shown here is derived from an EMBL/GenBank/DDBJ whole genome shotgun (WGS) entry which is preliminary data.</text>
</comment>
<keyword evidence="2" id="KW-1185">Reference proteome</keyword>
<gene>
    <name evidence="1" type="ORF">LXM24_23065</name>
</gene>
<reference evidence="1" key="1">
    <citation type="submission" date="2021-12" db="EMBL/GenBank/DDBJ databases">
        <title>Novel species in genus Dyadobacter.</title>
        <authorList>
            <person name="Ma C."/>
        </authorList>
    </citation>
    <scope>NUCLEOTIDE SEQUENCE</scope>
    <source>
        <strain evidence="1">CY399</strain>
    </source>
</reference>
<dbReference type="EMBL" id="JAJTTA010000005">
    <property type="protein sequence ID" value="MCF0043002.1"/>
    <property type="molecule type" value="Genomic_DNA"/>
</dbReference>
<evidence type="ECO:0000313" key="1">
    <source>
        <dbReference type="EMBL" id="MCF0043002.1"/>
    </source>
</evidence>
<proteinExistence type="predicted"/>
<accession>A0A9X1PGS0</accession>
<dbReference type="AlphaFoldDB" id="A0A9X1PGS0"/>
<dbReference type="Proteomes" id="UP001139700">
    <property type="component" value="Unassembled WGS sequence"/>
</dbReference>